<feature type="signal peptide" evidence="8">
    <location>
        <begin position="1"/>
        <end position="20"/>
    </location>
</feature>
<dbReference type="EMBL" id="QRUU01000025">
    <property type="protein sequence ID" value="RGR96696.1"/>
    <property type="molecule type" value="Genomic_DNA"/>
</dbReference>
<evidence type="ECO:0000256" key="7">
    <source>
        <dbReference type="RuleBase" id="RU003435"/>
    </source>
</evidence>
<dbReference type="RefSeq" id="WP_118484204.1">
    <property type="nucleotide sequence ID" value="NZ_QRUU01000025.1"/>
</dbReference>
<comment type="cofactor">
    <cofactor evidence="7">
        <name>Zn(2+)</name>
        <dbReference type="ChEBI" id="CHEBI:29105"/>
    </cofactor>
    <text evidence="7">Binds 1 zinc ion.</text>
</comment>
<sequence length="715" mass="82056">MKKCLFTASFALALGGSSMAQSTNPFLSESYGTPYEIAPFEKITIDNYREAFLKGMEEQKQEINAIIRNRAVPDFENTIVALDRSGELLTKVEYVFGPIASSNSTEETRALEKELSPLFSAHSDDIYLNPLLFAKVKEVYDNQKKFGLDKEQTKLLENVYKRFIRGGAGLNDEQKAELRKLNSEISLLELTFSQNLMHETNNTFVTVDKLEELEGLPEANIEAAAKMAEENGQKGKWMFNMQRPSCNPVLQYCKNRELRHRVYDAYYNRGNQNNQYDNKEISRKLVTLRLQKAKLMGYEDYASLALDNRMAKNEQNVYRLLDQVLTPAVEKAKEELNDIRAEIKKDGYNFEPEGWDYMYYLNKAKQAKYAIDEDKVSEYLEINNVLKGIFYVANKLYGLTFRECTDKFPVYEKTAQSWEVIDKDGKVLALFYSDYYPRDGKGAGAWCTGFRDQSYNGNERVLPVVVNVCNMTTASGDKPALQSIDNVTTMFHEFGHALHSFMCDVHYPGVSNVERDFVELPSQINEHWAFEPEVLNIYAKHYKTGEVIPMELVKKIEESAKYGQGFATVEYLAASLTDMDLHTLKEVPSDLNVMEFESQKLKERGIPSQIYPRYRVTNFSHTMGGGYTAGYYSYMWAEVLDCDAFQAFKETGDIFNKEMADKFRKYILTPGGIDDGMTMYKNFRGREPKIDALLKNRGLLKEEPQTLINGDIEKR</sequence>
<dbReference type="Proteomes" id="UP000285864">
    <property type="component" value="Unassembled WGS sequence"/>
</dbReference>
<dbReference type="FunFam" id="3.40.390.10:FF:000009">
    <property type="entry name" value="Oligopeptidase A"/>
    <property type="match status" value="1"/>
</dbReference>
<evidence type="ECO:0000259" key="9">
    <source>
        <dbReference type="Pfam" id="PF01432"/>
    </source>
</evidence>
<feature type="domain" description="Peptidase M3A/M3B catalytic" evidence="9">
    <location>
        <begin position="249"/>
        <end position="698"/>
    </location>
</feature>
<keyword evidence="3 7" id="KW-0479">Metal-binding</keyword>
<keyword evidence="5 7" id="KW-0862">Zinc</keyword>
<organism evidence="10 11">
    <name type="scientific">Phocaeicola coprocola</name>
    <dbReference type="NCBI Taxonomy" id="310298"/>
    <lineage>
        <taxon>Bacteria</taxon>
        <taxon>Pseudomonadati</taxon>
        <taxon>Bacteroidota</taxon>
        <taxon>Bacteroidia</taxon>
        <taxon>Bacteroidales</taxon>
        <taxon>Bacteroidaceae</taxon>
        <taxon>Phocaeicola</taxon>
    </lineage>
</organism>
<dbReference type="CDD" id="cd06456">
    <property type="entry name" value="M3A_DCP"/>
    <property type="match status" value="1"/>
</dbReference>
<name>A0A412GPK3_9BACT</name>
<comment type="similarity">
    <text evidence="1 7">Belongs to the peptidase M3 family.</text>
</comment>
<dbReference type="SUPFAM" id="SSF55486">
    <property type="entry name" value="Metalloproteases ('zincins'), catalytic domain"/>
    <property type="match status" value="1"/>
</dbReference>
<dbReference type="InterPro" id="IPR045090">
    <property type="entry name" value="Pept_M3A_M3B"/>
</dbReference>
<dbReference type="GO" id="GO:0004222">
    <property type="term" value="F:metalloendopeptidase activity"/>
    <property type="evidence" value="ECO:0007669"/>
    <property type="project" value="InterPro"/>
</dbReference>
<evidence type="ECO:0000256" key="4">
    <source>
        <dbReference type="ARBA" id="ARBA00022801"/>
    </source>
</evidence>
<keyword evidence="8" id="KW-0732">Signal</keyword>
<keyword evidence="6 7" id="KW-0482">Metalloprotease</keyword>
<proteinExistence type="inferred from homology"/>
<dbReference type="Gene3D" id="3.40.390.10">
    <property type="entry name" value="Collagenase (Catalytic Domain)"/>
    <property type="match status" value="1"/>
</dbReference>
<keyword evidence="4 7" id="KW-0378">Hydrolase</keyword>
<evidence type="ECO:0000256" key="1">
    <source>
        <dbReference type="ARBA" id="ARBA00006040"/>
    </source>
</evidence>
<dbReference type="Pfam" id="PF01432">
    <property type="entry name" value="Peptidase_M3"/>
    <property type="match status" value="1"/>
</dbReference>
<feature type="chain" id="PRO_5019338604" evidence="8">
    <location>
        <begin position="21"/>
        <end position="715"/>
    </location>
</feature>
<evidence type="ECO:0000256" key="5">
    <source>
        <dbReference type="ARBA" id="ARBA00022833"/>
    </source>
</evidence>
<dbReference type="GO" id="GO:0004180">
    <property type="term" value="F:carboxypeptidase activity"/>
    <property type="evidence" value="ECO:0007669"/>
    <property type="project" value="TreeGrafter"/>
</dbReference>
<dbReference type="PANTHER" id="PTHR43660:SF1">
    <property type="entry name" value="DIPEPTIDYL CARBOXYPEPTIDASE"/>
    <property type="match status" value="1"/>
</dbReference>
<evidence type="ECO:0000313" key="10">
    <source>
        <dbReference type="EMBL" id="RGR96696.1"/>
    </source>
</evidence>
<dbReference type="Gene3D" id="1.10.1370.10">
    <property type="entry name" value="Neurolysin, domain 3"/>
    <property type="match status" value="1"/>
</dbReference>
<evidence type="ECO:0000313" key="11">
    <source>
        <dbReference type="Proteomes" id="UP000285864"/>
    </source>
</evidence>
<evidence type="ECO:0000256" key="6">
    <source>
        <dbReference type="ARBA" id="ARBA00023049"/>
    </source>
</evidence>
<dbReference type="PANTHER" id="PTHR43660">
    <property type="entry name" value="DIPEPTIDYL CARBOXYPEPTIDASE"/>
    <property type="match status" value="1"/>
</dbReference>
<dbReference type="GO" id="GO:0006508">
    <property type="term" value="P:proteolysis"/>
    <property type="evidence" value="ECO:0007669"/>
    <property type="project" value="UniProtKB-KW"/>
</dbReference>
<dbReference type="GO" id="GO:0046872">
    <property type="term" value="F:metal ion binding"/>
    <property type="evidence" value="ECO:0007669"/>
    <property type="project" value="UniProtKB-UniRule"/>
</dbReference>
<dbReference type="InterPro" id="IPR024077">
    <property type="entry name" value="Neurolysin/TOP_dom2"/>
</dbReference>
<gene>
    <name evidence="10" type="ORF">DWY20_07310</name>
</gene>
<evidence type="ECO:0000256" key="8">
    <source>
        <dbReference type="SAM" id="SignalP"/>
    </source>
</evidence>
<dbReference type="InterPro" id="IPR001567">
    <property type="entry name" value="Pept_M3A_M3B_dom"/>
</dbReference>
<keyword evidence="2 7" id="KW-0645">Protease</keyword>
<dbReference type="InterPro" id="IPR024079">
    <property type="entry name" value="MetalloPept_cat_dom_sf"/>
</dbReference>
<accession>A0A412GPK3</accession>
<evidence type="ECO:0000256" key="2">
    <source>
        <dbReference type="ARBA" id="ARBA00022670"/>
    </source>
</evidence>
<dbReference type="GO" id="GO:0005829">
    <property type="term" value="C:cytosol"/>
    <property type="evidence" value="ECO:0007669"/>
    <property type="project" value="TreeGrafter"/>
</dbReference>
<protein>
    <submittedName>
        <fullName evidence="10">M3 family peptidase</fullName>
    </submittedName>
</protein>
<comment type="caution">
    <text evidence="10">The sequence shown here is derived from an EMBL/GenBank/DDBJ whole genome shotgun (WGS) entry which is preliminary data.</text>
</comment>
<dbReference type="InterPro" id="IPR034005">
    <property type="entry name" value="M3A_DCP"/>
</dbReference>
<dbReference type="AlphaFoldDB" id="A0A412GPK3"/>
<keyword evidence="11" id="KW-1185">Reference proteome</keyword>
<evidence type="ECO:0000256" key="3">
    <source>
        <dbReference type="ARBA" id="ARBA00022723"/>
    </source>
</evidence>
<reference evidence="10 11" key="1">
    <citation type="submission" date="2018-08" db="EMBL/GenBank/DDBJ databases">
        <title>A genome reference for cultivated species of the human gut microbiota.</title>
        <authorList>
            <person name="Zou Y."/>
            <person name="Xue W."/>
            <person name="Luo G."/>
        </authorList>
    </citation>
    <scope>NUCLEOTIDE SEQUENCE [LARGE SCALE GENOMIC DNA]</scope>
    <source>
        <strain evidence="10 11">AF24-2</strain>
    </source>
</reference>